<protein>
    <submittedName>
        <fullName evidence="2">Uncharacterized protein</fullName>
    </submittedName>
</protein>
<evidence type="ECO:0000313" key="2">
    <source>
        <dbReference type="EMBL" id="EMD65679.1"/>
    </source>
</evidence>
<dbReference type="AlphaFoldDB" id="M2RFZ4"/>
<reference evidence="2 3" key="1">
    <citation type="journal article" date="2012" name="PLoS Pathog.">
        <title>Diverse lifestyles and strategies of plant pathogenesis encoded in the genomes of eighteen Dothideomycetes fungi.</title>
        <authorList>
            <person name="Ohm R.A."/>
            <person name="Feau N."/>
            <person name="Henrissat B."/>
            <person name="Schoch C.L."/>
            <person name="Horwitz B.A."/>
            <person name="Barry K.W."/>
            <person name="Condon B.J."/>
            <person name="Copeland A.C."/>
            <person name="Dhillon B."/>
            <person name="Glaser F."/>
            <person name="Hesse C.N."/>
            <person name="Kosti I."/>
            <person name="LaButti K."/>
            <person name="Lindquist E.A."/>
            <person name="Lucas S."/>
            <person name="Salamov A.A."/>
            <person name="Bradshaw R.E."/>
            <person name="Ciuffetti L."/>
            <person name="Hamelin R.C."/>
            <person name="Kema G.H.J."/>
            <person name="Lawrence C."/>
            <person name="Scott J.A."/>
            <person name="Spatafora J.W."/>
            <person name="Turgeon B.G."/>
            <person name="de Wit P.J.G.M."/>
            <person name="Zhong S."/>
            <person name="Goodwin S.B."/>
            <person name="Grigoriev I.V."/>
        </authorList>
    </citation>
    <scope>NUCLEOTIDE SEQUENCE [LARGE SCALE GENOMIC DNA]</scope>
    <source>
        <strain evidence="3">ND90Pr / ATCC 201652</strain>
    </source>
</reference>
<reference evidence="3" key="2">
    <citation type="journal article" date="2013" name="PLoS Genet.">
        <title>Comparative genome structure, secondary metabolite, and effector coding capacity across Cochliobolus pathogens.</title>
        <authorList>
            <person name="Condon B.J."/>
            <person name="Leng Y."/>
            <person name="Wu D."/>
            <person name="Bushley K.E."/>
            <person name="Ohm R.A."/>
            <person name="Otillar R."/>
            <person name="Martin J."/>
            <person name="Schackwitz W."/>
            <person name="Grimwood J."/>
            <person name="MohdZainudin N."/>
            <person name="Xue C."/>
            <person name="Wang R."/>
            <person name="Manning V.A."/>
            <person name="Dhillon B."/>
            <person name="Tu Z.J."/>
            <person name="Steffenson B.J."/>
            <person name="Salamov A."/>
            <person name="Sun H."/>
            <person name="Lowry S."/>
            <person name="LaButti K."/>
            <person name="Han J."/>
            <person name="Copeland A."/>
            <person name="Lindquist E."/>
            <person name="Barry K."/>
            <person name="Schmutz J."/>
            <person name="Baker S.E."/>
            <person name="Ciuffetti L.M."/>
            <person name="Grigoriev I.V."/>
            <person name="Zhong S."/>
            <person name="Turgeon B.G."/>
        </authorList>
    </citation>
    <scope>NUCLEOTIDE SEQUENCE [LARGE SCALE GENOMIC DNA]</scope>
    <source>
        <strain evidence="3">ND90Pr / ATCC 201652</strain>
    </source>
</reference>
<accession>M2RFZ4</accession>
<dbReference type="HOGENOM" id="CLU_1440937_0_0_1"/>
<feature type="region of interest" description="Disordered" evidence="1">
    <location>
        <begin position="39"/>
        <end position="86"/>
    </location>
</feature>
<sequence length="188" mass="21202">MSSISRTVDPYSPTIPATFPTPPPIFHALLLPPPIAQTYTGISPNTHRQTLPTVTDRPAYSNQPPSNTDKHHRPPTTTDHRPPTKHQLLLTTDRLAYTKQLPTGHPPDHQPRITNPIRPPLPHAATPESTTQKKRGGPVQPNREKLSAEPHTRHLRTPIPRIFVESREMRRTRSKETSQVSGNMHVRF</sequence>
<evidence type="ECO:0000256" key="1">
    <source>
        <dbReference type="SAM" id="MobiDB-lite"/>
    </source>
</evidence>
<dbReference type="Proteomes" id="UP000016934">
    <property type="component" value="Unassembled WGS sequence"/>
</dbReference>
<feature type="region of interest" description="Disordered" evidence="1">
    <location>
        <begin position="99"/>
        <end position="155"/>
    </location>
</feature>
<feature type="compositionally biased region" description="Polar residues" evidence="1">
    <location>
        <begin position="39"/>
        <end position="53"/>
    </location>
</feature>
<feature type="compositionally biased region" description="Basic and acidic residues" evidence="1">
    <location>
        <begin position="142"/>
        <end position="152"/>
    </location>
</feature>
<evidence type="ECO:0000313" key="3">
    <source>
        <dbReference type="Proteomes" id="UP000016934"/>
    </source>
</evidence>
<proteinExistence type="predicted"/>
<name>M2RFZ4_COCSN</name>
<feature type="region of interest" description="Disordered" evidence="1">
    <location>
        <begin position="168"/>
        <end position="188"/>
    </location>
</feature>
<keyword evidence="3" id="KW-1185">Reference proteome</keyword>
<dbReference type="RefSeq" id="XP_007698384.1">
    <property type="nucleotide sequence ID" value="XM_007700194.1"/>
</dbReference>
<dbReference type="KEGG" id="bsc:COCSADRAFT_35715"/>
<gene>
    <name evidence="2" type="ORF">COCSADRAFT_35715</name>
</gene>
<organism evidence="2 3">
    <name type="scientific">Cochliobolus sativus (strain ND90Pr / ATCC 201652)</name>
    <name type="common">Common root rot and spot blotch fungus</name>
    <name type="synonym">Bipolaris sorokiniana</name>
    <dbReference type="NCBI Taxonomy" id="665912"/>
    <lineage>
        <taxon>Eukaryota</taxon>
        <taxon>Fungi</taxon>
        <taxon>Dikarya</taxon>
        <taxon>Ascomycota</taxon>
        <taxon>Pezizomycotina</taxon>
        <taxon>Dothideomycetes</taxon>
        <taxon>Pleosporomycetidae</taxon>
        <taxon>Pleosporales</taxon>
        <taxon>Pleosporineae</taxon>
        <taxon>Pleosporaceae</taxon>
        <taxon>Bipolaris</taxon>
    </lineage>
</organism>
<dbReference type="EMBL" id="KB445641">
    <property type="protein sequence ID" value="EMD65679.1"/>
    <property type="molecule type" value="Genomic_DNA"/>
</dbReference>
<dbReference type="GeneID" id="19138479"/>